<evidence type="ECO:0000256" key="4">
    <source>
        <dbReference type="PROSITE-ProRule" id="PRU10055"/>
    </source>
</evidence>
<evidence type="ECO:0000256" key="1">
    <source>
        <dbReference type="ARBA" id="ARBA00010838"/>
    </source>
</evidence>
<name>A0A4R4EG63_9BACL</name>
<dbReference type="PROSITE" id="PS00572">
    <property type="entry name" value="GLYCOSYL_HYDROL_F1_1"/>
    <property type="match status" value="1"/>
</dbReference>
<dbReference type="RefSeq" id="WP_132418208.1">
    <property type="nucleotide sequence ID" value="NZ_SKFG01000010.1"/>
</dbReference>
<sequence>MRAYKLPQNIQLGSATASLQIEGGDRNNSWYQFCENNRIKDGSHCIVAADHWNRYEEDIAIMKQLNQETYRMSIEWSRIEPAEGQYNQAALDHYRDEILKLLDAGIRPLVTLHHFSNPIWIEEAGAWTNPRIVNYFSKYVKTVVYALGDLVCDWVTINEPNVYLFQSYIELTSPPAKPSMKHYFKGIKLMIEAHIDAYRAIHRIRSEQHFLGQTQVGVAFHMRVFDIERKKIRSALSRKLTDYVFHTLFLEGMIHGNYKFPIHRNKQYINQRTELYCDFFGLNYYSRDIIEFTWNPFVAFAKQLVKKGIDTNDMGWEIYPEGLYRICKEIYKKYQLPIYITENGICDQTDGKRAKFIYDHLEQVAKLCEEGIPIERYYHWSTIDNFEWQEGLSRRFGLVHINYETQARTIKQSGYFYAEICKTKEVSPEMLMKYQPS</sequence>
<dbReference type="PRINTS" id="PR00131">
    <property type="entry name" value="GLHYDRLASE1"/>
</dbReference>
<keyword evidence="7" id="KW-1185">Reference proteome</keyword>
<dbReference type="PANTHER" id="PTHR10353">
    <property type="entry name" value="GLYCOSYL HYDROLASE"/>
    <property type="match status" value="1"/>
</dbReference>
<proteinExistence type="inferred from homology"/>
<keyword evidence="2 6" id="KW-0378">Hydrolase</keyword>
<dbReference type="PANTHER" id="PTHR10353:SF209">
    <property type="entry name" value="GALACTOLIPID GALACTOSYLTRANSFERASE SFR2, CHLOROPLASTIC"/>
    <property type="match status" value="1"/>
</dbReference>
<comment type="similarity">
    <text evidence="1 5">Belongs to the glycosyl hydrolase 1 family.</text>
</comment>
<dbReference type="Proteomes" id="UP000295418">
    <property type="component" value="Unassembled WGS sequence"/>
</dbReference>
<evidence type="ECO:0000256" key="5">
    <source>
        <dbReference type="RuleBase" id="RU003690"/>
    </source>
</evidence>
<gene>
    <name evidence="6" type="ORF">E0485_11620</name>
</gene>
<organism evidence="6 7">
    <name type="scientific">Paenibacillus albiflavus</name>
    <dbReference type="NCBI Taxonomy" id="2545760"/>
    <lineage>
        <taxon>Bacteria</taxon>
        <taxon>Bacillati</taxon>
        <taxon>Bacillota</taxon>
        <taxon>Bacilli</taxon>
        <taxon>Bacillales</taxon>
        <taxon>Paenibacillaceae</taxon>
        <taxon>Paenibacillus</taxon>
    </lineage>
</organism>
<dbReference type="Gene3D" id="3.20.20.80">
    <property type="entry name" value="Glycosidases"/>
    <property type="match status" value="1"/>
</dbReference>
<keyword evidence="3" id="KW-0326">Glycosidase</keyword>
<evidence type="ECO:0000313" key="6">
    <source>
        <dbReference type="EMBL" id="TCZ77108.1"/>
    </source>
</evidence>
<dbReference type="SUPFAM" id="SSF51445">
    <property type="entry name" value="(Trans)glycosidases"/>
    <property type="match status" value="1"/>
</dbReference>
<protein>
    <submittedName>
        <fullName evidence="6">Glycoside hydrolase family 1 protein</fullName>
    </submittedName>
</protein>
<accession>A0A4R4EG63</accession>
<dbReference type="OrthoDB" id="9765195at2"/>
<reference evidence="6 7" key="1">
    <citation type="submission" date="2019-03" db="EMBL/GenBank/DDBJ databases">
        <authorList>
            <person name="Kim M.K.M."/>
        </authorList>
    </citation>
    <scope>NUCLEOTIDE SEQUENCE [LARGE SCALE GENOMIC DNA]</scope>
    <source>
        <strain evidence="6 7">18JY21-1</strain>
    </source>
</reference>
<feature type="active site" description="Nucleophile" evidence="4">
    <location>
        <position position="342"/>
    </location>
</feature>
<dbReference type="GO" id="GO:0008422">
    <property type="term" value="F:beta-glucosidase activity"/>
    <property type="evidence" value="ECO:0007669"/>
    <property type="project" value="TreeGrafter"/>
</dbReference>
<evidence type="ECO:0000313" key="7">
    <source>
        <dbReference type="Proteomes" id="UP000295418"/>
    </source>
</evidence>
<evidence type="ECO:0000256" key="3">
    <source>
        <dbReference type="ARBA" id="ARBA00023295"/>
    </source>
</evidence>
<dbReference type="GO" id="GO:0005975">
    <property type="term" value="P:carbohydrate metabolic process"/>
    <property type="evidence" value="ECO:0007669"/>
    <property type="project" value="InterPro"/>
</dbReference>
<dbReference type="Pfam" id="PF00232">
    <property type="entry name" value="Glyco_hydro_1"/>
    <property type="match status" value="1"/>
</dbReference>
<comment type="caution">
    <text evidence="6">The sequence shown here is derived from an EMBL/GenBank/DDBJ whole genome shotgun (WGS) entry which is preliminary data.</text>
</comment>
<dbReference type="EMBL" id="SKFG01000010">
    <property type="protein sequence ID" value="TCZ77108.1"/>
    <property type="molecule type" value="Genomic_DNA"/>
</dbReference>
<dbReference type="InterPro" id="IPR017853">
    <property type="entry name" value="GH"/>
</dbReference>
<evidence type="ECO:0000256" key="2">
    <source>
        <dbReference type="ARBA" id="ARBA00022801"/>
    </source>
</evidence>
<dbReference type="InterPro" id="IPR018120">
    <property type="entry name" value="Glyco_hydro_1_AS"/>
</dbReference>
<dbReference type="InterPro" id="IPR001360">
    <property type="entry name" value="Glyco_hydro_1"/>
</dbReference>
<dbReference type="AlphaFoldDB" id="A0A4R4EG63"/>